<dbReference type="RefSeq" id="XP_014676632.1">
    <property type="nucleotide sequence ID" value="XM_014821146.1"/>
</dbReference>
<reference evidence="6" key="1">
    <citation type="submission" date="2025-08" db="UniProtKB">
        <authorList>
            <consortium name="RefSeq"/>
        </authorList>
    </citation>
    <scope>IDENTIFICATION</scope>
</reference>
<dbReference type="SUPFAM" id="SSF54001">
    <property type="entry name" value="Cysteine proteinases"/>
    <property type="match status" value="1"/>
</dbReference>
<dbReference type="Gene3D" id="3.90.70.10">
    <property type="entry name" value="Cysteine proteinases"/>
    <property type="match status" value="2"/>
</dbReference>
<dbReference type="InterPro" id="IPR018200">
    <property type="entry name" value="USP_CS"/>
</dbReference>
<sequence>MESNDKKSMARSASESEIQRGRSGKTGGDRHRGRSRSPTPSLTSQRTSQQTKSATLPRTSTSKHSKTDERKASSNMKSKFFSPFLRVRERVRPLECFIQKVVRQVVNRTPIGRKRAEQRTRPAYRRNSFSSPSGPTHKLSKDKMPGSTGLRNLGNTCYINAIIQCLSKTDILAEYFCCDQYKADLARNNKINARTYGTRGELTENLALLFKSLWVCEYMPEVSSQFKSCVSKYGPQYRGSSQHDAQEFLVWLLDKVHEDLNIASKKKYRSNKSSYGRPDDIVAAEALANHTRCNSSFVQDLFLAQYQSSLTCPKCKRQSNNFDPFLCVSLPLPQRADRPVYVTIVYLDAQPKQVKLGVNVNINATVKELRSELSLQTKIPPKQFLMTELYYDGFYRTFLDDQSLSIVHETDNIYCIEVPPASDKLLIIASNRLGVGSKGRKFGSPLVLQLSRQASYQKLQDAILAKLAPCLKDGVTSKRMGVLFNIRVVDGIAGKSYLSHDDDHPLFVETVDRALEACAGNAPHHIKVILEWDPDTKQVVFSNVEDVIEEHASVQQLKGRYQKQLSATLSECFDLYTEEEKLDDKNTWLCPNCKRLPHGTTKRLSLWTLPDILVIHLKRFKQV</sequence>
<dbReference type="CDD" id="cd17039">
    <property type="entry name" value="Ubl_ubiquitin_like"/>
    <property type="match status" value="1"/>
</dbReference>
<organism evidence="5 6">
    <name type="scientific">Priapulus caudatus</name>
    <name type="common">Priapulid worm</name>
    <dbReference type="NCBI Taxonomy" id="37621"/>
    <lineage>
        <taxon>Eukaryota</taxon>
        <taxon>Metazoa</taxon>
        <taxon>Ecdysozoa</taxon>
        <taxon>Scalidophora</taxon>
        <taxon>Priapulida</taxon>
        <taxon>Priapulimorpha</taxon>
        <taxon>Priapulimorphida</taxon>
        <taxon>Priapulidae</taxon>
        <taxon>Priapulus</taxon>
    </lineage>
</organism>
<dbReference type="InterPro" id="IPR001394">
    <property type="entry name" value="Peptidase_C19_UCH"/>
</dbReference>
<evidence type="ECO:0000313" key="5">
    <source>
        <dbReference type="Proteomes" id="UP000695022"/>
    </source>
</evidence>
<accession>A0ABM1EWR1</accession>
<dbReference type="PANTHER" id="PTHR21646">
    <property type="entry name" value="UBIQUITIN CARBOXYL-TERMINAL HYDROLASE"/>
    <property type="match status" value="1"/>
</dbReference>
<proteinExistence type="predicted"/>
<feature type="domain" description="USP" evidence="4">
    <location>
        <begin position="148"/>
        <end position="623"/>
    </location>
</feature>
<evidence type="ECO:0000259" key="4">
    <source>
        <dbReference type="PROSITE" id="PS50235"/>
    </source>
</evidence>
<feature type="region of interest" description="Disordered" evidence="3">
    <location>
        <begin position="112"/>
        <end position="146"/>
    </location>
</feature>
<keyword evidence="5" id="KW-1185">Reference proteome</keyword>
<dbReference type="InterPro" id="IPR050185">
    <property type="entry name" value="Ub_carboxyl-term_hydrolase"/>
</dbReference>
<comment type="catalytic activity">
    <reaction evidence="1">
        <text>Thiol-dependent hydrolysis of ester, thioester, amide, peptide and isopeptide bonds formed by the C-terminal Gly of ubiquitin (a 76-residue protein attached to proteins as an intracellular targeting signal).</text>
        <dbReference type="EC" id="3.4.19.12"/>
    </reaction>
</comment>
<evidence type="ECO:0000256" key="3">
    <source>
        <dbReference type="SAM" id="MobiDB-lite"/>
    </source>
</evidence>
<dbReference type="PROSITE" id="PS50235">
    <property type="entry name" value="USP_3"/>
    <property type="match status" value="1"/>
</dbReference>
<feature type="region of interest" description="Disordered" evidence="3">
    <location>
        <begin position="1"/>
        <end position="75"/>
    </location>
</feature>
<dbReference type="Pfam" id="PF00443">
    <property type="entry name" value="UCH"/>
    <property type="match status" value="1"/>
</dbReference>
<evidence type="ECO:0000256" key="2">
    <source>
        <dbReference type="ARBA" id="ARBA00012759"/>
    </source>
</evidence>
<dbReference type="InterPro" id="IPR028889">
    <property type="entry name" value="USP"/>
</dbReference>
<dbReference type="InterPro" id="IPR038765">
    <property type="entry name" value="Papain-like_cys_pep_sf"/>
</dbReference>
<name>A0ABM1EWR1_PRICU</name>
<dbReference type="PANTHER" id="PTHR21646:SF14">
    <property type="entry name" value="FI05488P"/>
    <property type="match status" value="1"/>
</dbReference>
<dbReference type="GeneID" id="106816518"/>
<protein>
    <recommendedName>
        <fullName evidence="2">ubiquitinyl hydrolase 1</fullName>
        <ecNumber evidence="2">3.4.19.12</ecNumber>
    </recommendedName>
</protein>
<evidence type="ECO:0000313" key="6">
    <source>
        <dbReference type="RefSeq" id="XP_014676632.1"/>
    </source>
</evidence>
<feature type="compositionally biased region" description="Polar residues" evidence="3">
    <location>
        <begin position="36"/>
        <end position="62"/>
    </location>
</feature>
<dbReference type="PROSITE" id="PS00972">
    <property type="entry name" value="USP_1"/>
    <property type="match status" value="1"/>
</dbReference>
<gene>
    <name evidence="6" type="primary">LOC106816518</name>
</gene>
<evidence type="ECO:0000256" key="1">
    <source>
        <dbReference type="ARBA" id="ARBA00000707"/>
    </source>
</evidence>
<dbReference type="Proteomes" id="UP000695022">
    <property type="component" value="Unplaced"/>
</dbReference>
<dbReference type="EC" id="3.4.19.12" evidence="2"/>